<feature type="chain" id="PRO_5043784704" evidence="1">
    <location>
        <begin position="28"/>
        <end position="195"/>
    </location>
</feature>
<keyword evidence="3" id="KW-1185">Reference proteome</keyword>
<protein>
    <submittedName>
        <fullName evidence="2">Uncharacterized protein</fullName>
    </submittedName>
</protein>
<comment type="caution">
    <text evidence="2">The sequence shown here is derived from an EMBL/GenBank/DDBJ whole genome shotgun (WGS) entry which is preliminary data.</text>
</comment>
<feature type="signal peptide" evidence="1">
    <location>
        <begin position="1"/>
        <end position="27"/>
    </location>
</feature>
<evidence type="ECO:0000313" key="3">
    <source>
        <dbReference type="Proteomes" id="UP001153954"/>
    </source>
</evidence>
<dbReference type="AlphaFoldDB" id="A0AAU9U6R7"/>
<dbReference type="EMBL" id="CAKOGL010000013">
    <property type="protein sequence ID" value="CAH2093399.1"/>
    <property type="molecule type" value="Genomic_DNA"/>
</dbReference>
<evidence type="ECO:0000256" key="1">
    <source>
        <dbReference type="SAM" id="SignalP"/>
    </source>
</evidence>
<reference evidence="2" key="1">
    <citation type="submission" date="2022-03" db="EMBL/GenBank/DDBJ databases">
        <authorList>
            <person name="Tunstrom K."/>
        </authorList>
    </citation>
    <scope>NUCLEOTIDE SEQUENCE</scope>
</reference>
<keyword evidence="1" id="KW-0732">Signal</keyword>
<gene>
    <name evidence="2" type="ORF">EEDITHA_LOCUS9071</name>
</gene>
<organism evidence="2 3">
    <name type="scientific">Euphydryas editha</name>
    <name type="common">Edith's checkerspot</name>
    <dbReference type="NCBI Taxonomy" id="104508"/>
    <lineage>
        <taxon>Eukaryota</taxon>
        <taxon>Metazoa</taxon>
        <taxon>Ecdysozoa</taxon>
        <taxon>Arthropoda</taxon>
        <taxon>Hexapoda</taxon>
        <taxon>Insecta</taxon>
        <taxon>Pterygota</taxon>
        <taxon>Neoptera</taxon>
        <taxon>Endopterygota</taxon>
        <taxon>Lepidoptera</taxon>
        <taxon>Glossata</taxon>
        <taxon>Ditrysia</taxon>
        <taxon>Papilionoidea</taxon>
        <taxon>Nymphalidae</taxon>
        <taxon>Nymphalinae</taxon>
        <taxon>Euphydryas</taxon>
    </lineage>
</organism>
<proteinExistence type="predicted"/>
<name>A0AAU9U6R7_EUPED</name>
<dbReference type="Proteomes" id="UP001153954">
    <property type="component" value="Unassembled WGS sequence"/>
</dbReference>
<accession>A0AAU9U6R7</accession>
<evidence type="ECO:0000313" key="2">
    <source>
        <dbReference type="EMBL" id="CAH2093399.1"/>
    </source>
</evidence>
<sequence>MSNLLVFGRKPALLILATLLYSSAVNTAPQDSNVTFVKIQPFIDETQNTTLESRVDNASPTNITFENNEPINIVSNNEVTTELEETATEIGDVPTTDEITTIQTTQKTTTTTTTTTRKPKITQSPRFLSKLSNFKKANSLNAVSANAVNSFAISPKDKPYKRKFKSRCRCEKIENCPKLQITVPRCPNDYFLCCF</sequence>